<protein>
    <submittedName>
        <fullName evidence="5">Helix-turn-helix transcriptional regulator</fullName>
    </submittedName>
</protein>
<dbReference type="SMART" id="SM00421">
    <property type="entry name" value="HTH_LUXR"/>
    <property type="match status" value="1"/>
</dbReference>
<dbReference type="GO" id="GO:0003677">
    <property type="term" value="F:DNA binding"/>
    <property type="evidence" value="ECO:0007669"/>
    <property type="project" value="UniProtKB-KW"/>
</dbReference>
<evidence type="ECO:0000313" key="5">
    <source>
        <dbReference type="EMBL" id="HBK53503.1"/>
    </source>
</evidence>
<dbReference type="PRINTS" id="PR00038">
    <property type="entry name" value="HTHLUXR"/>
</dbReference>
<evidence type="ECO:0000256" key="1">
    <source>
        <dbReference type="ARBA" id="ARBA00023015"/>
    </source>
</evidence>
<dbReference type="PROSITE" id="PS50043">
    <property type="entry name" value="HTH_LUXR_2"/>
    <property type="match status" value="1"/>
</dbReference>
<dbReference type="PANTHER" id="PTHR44688">
    <property type="entry name" value="DNA-BINDING TRANSCRIPTIONAL ACTIVATOR DEVR_DOSR"/>
    <property type="match status" value="1"/>
</dbReference>
<keyword evidence="1" id="KW-0805">Transcription regulation</keyword>
<dbReference type="Pfam" id="PF00196">
    <property type="entry name" value="GerE"/>
    <property type="match status" value="1"/>
</dbReference>
<dbReference type="PANTHER" id="PTHR44688:SF16">
    <property type="entry name" value="DNA-BINDING TRANSCRIPTIONAL ACTIVATOR DEVR_DOSR"/>
    <property type="match status" value="1"/>
</dbReference>
<keyword evidence="3" id="KW-0804">Transcription</keyword>
<dbReference type="Proteomes" id="UP000263273">
    <property type="component" value="Unassembled WGS sequence"/>
</dbReference>
<name>A0A354YVV6_9FIRM</name>
<proteinExistence type="predicted"/>
<keyword evidence="2" id="KW-0238">DNA-binding</keyword>
<dbReference type="GO" id="GO:0006355">
    <property type="term" value="P:regulation of DNA-templated transcription"/>
    <property type="evidence" value="ECO:0007669"/>
    <property type="project" value="InterPro"/>
</dbReference>
<sequence>AYSTMEEKQQDKIISSTKVLDSDFLTEREQEVLRLILGGKTNKAIAAELFISENTVKTHVKNIYSKYNVSSRAEIISTLLKNQILEQSL</sequence>
<gene>
    <name evidence="5" type="ORF">DDZ44_06180</name>
</gene>
<dbReference type="InterPro" id="IPR000792">
    <property type="entry name" value="Tscrpt_reg_LuxR_C"/>
</dbReference>
<dbReference type="CDD" id="cd06170">
    <property type="entry name" value="LuxR_C_like"/>
    <property type="match status" value="1"/>
</dbReference>
<evidence type="ECO:0000256" key="3">
    <source>
        <dbReference type="ARBA" id="ARBA00023163"/>
    </source>
</evidence>
<organism evidence="5 6">
    <name type="scientific">Syntrophomonas wolfei</name>
    <dbReference type="NCBI Taxonomy" id="863"/>
    <lineage>
        <taxon>Bacteria</taxon>
        <taxon>Bacillati</taxon>
        <taxon>Bacillota</taxon>
        <taxon>Clostridia</taxon>
        <taxon>Eubacteriales</taxon>
        <taxon>Syntrophomonadaceae</taxon>
        <taxon>Syntrophomonas</taxon>
    </lineage>
</organism>
<dbReference type="Gene3D" id="1.10.10.10">
    <property type="entry name" value="Winged helix-like DNA-binding domain superfamily/Winged helix DNA-binding domain"/>
    <property type="match status" value="1"/>
</dbReference>
<evidence type="ECO:0000256" key="2">
    <source>
        <dbReference type="ARBA" id="ARBA00023125"/>
    </source>
</evidence>
<dbReference type="EMBL" id="DNZF01000138">
    <property type="protein sequence ID" value="HBK53503.1"/>
    <property type="molecule type" value="Genomic_DNA"/>
</dbReference>
<comment type="caution">
    <text evidence="5">The sequence shown here is derived from an EMBL/GenBank/DDBJ whole genome shotgun (WGS) entry which is preliminary data.</text>
</comment>
<feature type="non-terminal residue" evidence="5">
    <location>
        <position position="1"/>
    </location>
</feature>
<reference evidence="5 6" key="1">
    <citation type="journal article" date="2018" name="Nat. Biotechnol.">
        <title>A standardized bacterial taxonomy based on genome phylogeny substantially revises the tree of life.</title>
        <authorList>
            <person name="Parks D.H."/>
            <person name="Chuvochina M."/>
            <person name="Waite D.W."/>
            <person name="Rinke C."/>
            <person name="Skarshewski A."/>
            <person name="Chaumeil P.A."/>
            <person name="Hugenholtz P."/>
        </authorList>
    </citation>
    <scope>NUCLEOTIDE SEQUENCE [LARGE SCALE GENOMIC DNA]</scope>
    <source>
        <strain evidence="5">UBA10948</strain>
    </source>
</reference>
<accession>A0A354YVV6</accession>
<feature type="domain" description="HTH luxR-type" evidence="4">
    <location>
        <begin position="18"/>
        <end position="83"/>
    </location>
</feature>
<dbReference type="InterPro" id="IPR016032">
    <property type="entry name" value="Sig_transdc_resp-reg_C-effctor"/>
</dbReference>
<dbReference type="InterPro" id="IPR036388">
    <property type="entry name" value="WH-like_DNA-bd_sf"/>
</dbReference>
<evidence type="ECO:0000313" key="6">
    <source>
        <dbReference type="Proteomes" id="UP000263273"/>
    </source>
</evidence>
<evidence type="ECO:0000259" key="4">
    <source>
        <dbReference type="PROSITE" id="PS50043"/>
    </source>
</evidence>
<dbReference type="PROSITE" id="PS00622">
    <property type="entry name" value="HTH_LUXR_1"/>
    <property type="match status" value="1"/>
</dbReference>
<dbReference type="SUPFAM" id="SSF46894">
    <property type="entry name" value="C-terminal effector domain of the bipartite response regulators"/>
    <property type="match status" value="1"/>
</dbReference>
<dbReference type="AlphaFoldDB" id="A0A354YVV6"/>